<dbReference type="EMBL" id="HBUE01278973">
    <property type="protein sequence ID" value="CAG6568021.1"/>
    <property type="molecule type" value="Transcribed_RNA"/>
</dbReference>
<dbReference type="EMBL" id="HBUE01278975">
    <property type="protein sequence ID" value="CAG6568026.1"/>
    <property type="molecule type" value="Transcribed_RNA"/>
</dbReference>
<evidence type="ECO:0000313" key="1">
    <source>
        <dbReference type="EMBL" id="CAG6516527.1"/>
    </source>
</evidence>
<protein>
    <submittedName>
        <fullName evidence="1">(northern house mosquito) hypothetical protein</fullName>
    </submittedName>
</protein>
<dbReference type="EMBL" id="HBUE01173503">
    <property type="protein sequence ID" value="CAG6516522.1"/>
    <property type="molecule type" value="Transcribed_RNA"/>
</dbReference>
<accession>A0A8D8DQ55</accession>
<dbReference type="AlphaFoldDB" id="A0A8D8DQ55"/>
<organism evidence="1">
    <name type="scientific">Culex pipiens</name>
    <name type="common">House mosquito</name>
    <dbReference type="NCBI Taxonomy" id="7175"/>
    <lineage>
        <taxon>Eukaryota</taxon>
        <taxon>Metazoa</taxon>
        <taxon>Ecdysozoa</taxon>
        <taxon>Arthropoda</taxon>
        <taxon>Hexapoda</taxon>
        <taxon>Insecta</taxon>
        <taxon>Pterygota</taxon>
        <taxon>Neoptera</taxon>
        <taxon>Endopterygota</taxon>
        <taxon>Diptera</taxon>
        <taxon>Nematocera</taxon>
        <taxon>Culicoidea</taxon>
        <taxon>Culicidae</taxon>
        <taxon>Culicinae</taxon>
        <taxon>Culicini</taxon>
        <taxon>Culex</taxon>
        <taxon>Culex</taxon>
    </lineage>
</organism>
<name>A0A8D8DQ55_CULPI</name>
<proteinExistence type="predicted"/>
<dbReference type="EMBL" id="HBUE01173505">
    <property type="protein sequence ID" value="CAG6516527.1"/>
    <property type="molecule type" value="Transcribed_RNA"/>
</dbReference>
<sequence>MVPKRFRTAIRASAEDALVLAGALQVQLQLLTRLERRKTPVTAQLFRKPHVHEIFRAVLVHRTGHPQIQQIVPIRETVLEERAAHAILDEQKELLLCGVRRAVSFWLRRNFIIGFRFRKGANLSLQNRLVQRNQPGLGIKTRQVLLQVSSLLVAD</sequence>
<reference evidence="1" key="1">
    <citation type="submission" date="2021-05" db="EMBL/GenBank/DDBJ databases">
        <authorList>
            <person name="Alioto T."/>
            <person name="Alioto T."/>
            <person name="Gomez Garrido J."/>
        </authorList>
    </citation>
    <scope>NUCLEOTIDE SEQUENCE</scope>
</reference>